<dbReference type="AlphaFoldDB" id="A0A9P3LLQ4"/>
<evidence type="ECO:0000256" key="1">
    <source>
        <dbReference type="SAM" id="MobiDB-lite"/>
    </source>
</evidence>
<organism evidence="2 3">
    <name type="scientific">Phanerochaete sordida</name>
    <dbReference type="NCBI Taxonomy" id="48140"/>
    <lineage>
        <taxon>Eukaryota</taxon>
        <taxon>Fungi</taxon>
        <taxon>Dikarya</taxon>
        <taxon>Basidiomycota</taxon>
        <taxon>Agaricomycotina</taxon>
        <taxon>Agaricomycetes</taxon>
        <taxon>Polyporales</taxon>
        <taxon>Phanerochaetaceae</taxon>
        <taxon>Phanerochaete</taxon>
    </lineage>
</organism>
<protein>
    <submittedName>
        <fullName evidence="2">Uncharacterized protein</fullName>
    </submittedName>
</protein>
<accession>A0A9P3LLQ4</accession>
<evidence type="ECO:0000313" key="2">
    <source>
        <dbReference type="EMBL" id="GJE99988.1"/>
    </source>
</evidence>
<comment type="caution">
    <text evidence="2">The sequence shown here is derived from an EMBL/GenBank/DDBJ whole genome shotgun (WGS) entry which is preliminary data.</text>
</comment>
<proteinExistence type="predicted"/>
<reference evidence="2 3" key="1">
    <citation type="submission" date="2021-08" db="EMBL/GenBank/DDBJ databases">
        <title>Draft Genome Sequence of Phanerochaete sordida strain YK-624.</title>
        <authorList>
            <person name="Mori T."/>
            <person name="Dohra H."/>
            <person name="Suzuki T."/>
            <person name="Kawagishi H."/>
            <person name="Hirai H."/>
        </authorList>
    </citation>
    <scope>NUCLEOTIDE SEQUENCE [LARGE SCALE GENOMIC DNA]</scope>
    <source>
        <strain evidence="2 3">YK-624</strain>
    </source>
</reference>
<dbReference type="EMBL" id="BPQB01000128">
    <property type="protein sequence ID" value="GJE99988.1"/>
    <property type="molecule type" value="Genomic_DNA"/>
</dbReference>
<feature type="compositionally biased region" description="Basic and acidic residues" evidence="1">
    <location>
        <begin position="62"/>
        <end position="77"/>
    </location>
</feature>
<feature type="compositionally biased region" description="Basic residues" evidence="1">
    <location>
        <begin position="98"/>
        <end position="109"/>
    </location>
</feature>
<dbReference type="Proteomes" id="UP000703269">
    <property type="component" value="Unassembled WGS sequence"/>
</dbReference>
<keyword evidence="3" id="KW-1185">Reference proteome</keyword>
<evidence type="ECO:0000313" key="3">
    <source>
        <dbReference type="Proteomes" id="UP000703269"/>
    </source>
</evidence>
<gene>
    <name evidence="2" type="ORF">PsYK624_162660</name>
</gene>
<feature type="region of interest" description="Disordered" evidence="1">
    <location>
        <begin position="1"/>
        <end position="32"/>
    </location>
</feature>
<feature type="compositionally biased region" description="Low complexity" evidence="1">
    <location>
        <begin position="51"/>
        <end position="60"/>
    </location>
</feature>
<feature type="region of interest" description="Disordered" evidence="1">
    <location>
        <begin position="50"/>
        <end position="109"/>
    </location>
</feature>
<name>A0A9P3LLQ4_9APHY</name>
<sequence>MTLVKISISPRYPPPPPLHKRQQQESPPGYPTGCPAAGCSITWCSGGGETRSAAHGAGAARKARDGSNELYKLERTSEQQTLEDESGKTHIGGWKAGKGAKWRGKTCLQ</sequence>